<protein>
    <recommendedName>
        <fullName evidence="1">Ricin B lectin domain-containing protein</fullName>
    </recommendedName>
</protein>
<feature type="domain" description="Ricin B lectin" evidence="1">
    <location>
        <begin position="114"/>
        <end position="196"/>
    </location>
</feature>
<dbReference type="InterPro" id="IPR000772">
    <property type="entry name" value="Ricin_B_lectin"/>
</dbReference>
<dbReference type="OrthoDB" id="2131701at2759"/>
<reference evidence="3" key="2">
    <citation type="submission" date="2015-01" db="EMBL/GenBank/DDBJ databases">
        <title>Evolutionary Origins and Diversification of the Mycorrhizal Mutualists.</title>
        <authorList>
            <consortium name="DOE Joint Genome Institute"/>
            <consortium name="Mycorrhizal Genomics Consortium"/>
            <person name="Kohler A."/>
            <person name="Kuo A."/>
            <person name="Nagy L.G."/>
            <person name="Floudas D."/>
            <person name="Copeland A."/>
            <person name="Barry K.W."/>
            <person name="Cichocki N."/>
            <person name="Veneault-Fourrey C."/>
            <person name="LaButti K."/>
            <person name="Lindquist E.A."/>
            <person name="Lipzen A."/>
            <person name="Lundell T."/>
            <person name="Morin E."/>
            <person name="Murat C."/>
            <person name="Riley R."/>
            <person name="Ohm R."/>
            <person name="Sun H."/>
            <person name="Tunlid A."/>
            <person name="Henrissat B."/>
            <person name="Grigoriev I.V."/>
            <person name="Hibbett D.S."/>
            <person name="Martin F."/>
        </authorList>
    </citation>
    <scope>NUCLEOTIDE SEQUENCE [LARGE SCALE GENOMIC DNA]</scope>
    <source>
        <strain evidence="3">h7</strain>
    </source>
</reference>
<dbReference type="Gene3D" id="2.80.10.50">
    <property type="match status" value="1"/>
</dbReference>
<evidence type="ECO:0000313" key="2">
    <source>
        <dbReference type="EMBL" id="KIM35071.1"/>
    </source>
</evidence>
<keyword evidence="3" id="KW-1185">Reference proteome</keyword>
<dbReference type="AlphaFoldDB" id="A0A0C3BUM4"/>
<dbReference type="Proteomes" id="UP000053424">
    <property type="component" value="Unassembled WGS sequence"/>
</dbReference>
<name>A0A0C3BUM4_HEBCY</name>
<dbReference type="SUPFAM" id="SSF50370">
    <property type="entry name" value="Ricin B-like lectins"/>
    <property type="match status" value="1"/>
</dbReference>
<proteinExistence type="predicted"/>
<accession>A0A0C3BUM4</accession>
<gene>
    <name evidence="2" type="ORF">M413DRAFT_32780</name>
</gene>
<evidence type="ECO:0000259" key="1">
    <source>
        <dbReference type="Pfam" id="PF14200"/>
    </source>
</evidence>
<dbReference type="EMBL" id="KN831832">
    <property type="protein sequence ID" value="KIM35071.1"/>
    <property type="molecule type" value="Genomic_DNA"/>
</dbReference>
<sequence length="280" mass="30621">MQWKLIQVGEPQANTWKLENQRDNPGRFLAPQLEDEQPNENYRLAGGIVPCDFFIEEVEERGVYRILFNVDRDSAVTLVTGKEVYKIQDRDVVCDLHADGPPIALQPVEDDNPAQIWSFLASDLAVVSPLQNGRAYKIVNSHTGTVLEVGNTVGKPVHGLVSRGGSNHTWTVLGNTDNYTFKSSTIPNHFLVPDVAQGDLPGHGTALIGGLEDQATRFTVRNVPGTRLYKIFLDSLLPTTKSRGLAVNLATVDGAPDSLDGAVVSLQATEAQGWYFVEVT</sequence>
<dbReference type="InterPro" id="IPR035992">
    <property type="entry name" value="Ricin_B-like_lectins"/>
</dbReference>
<reference evidence="2 3" key="1">
    <citation type="submission" date="2014-04" db="EMBL/GenBank/DDBJ databases">
        <authorList>
            <consortium name="DOE Joint Genome Institute"/>
            <person name="Kuo A."/>
            <person name="Gay G."/>
            <person name="Dore J."/>
            <person name="Kohler A."/>
            <person name="Nagy L.G."/>
            <person name="Floudas D."/>
            <person name="Copeland A."/>
            <person name="Barry K.W."/>
            <person name="Cichocki N."/>
            <person name="Veneault-Fourrey C."/>
            <person name="LaButti K."/>
            <person name="Lindquist E.A."/>
            <person name="Lipzen A."/>
            <person name="Lundell T."/>
            <person name="Morin E."/>
            <person name="Murat C."/>
            <person name="Sun H."/>
            <person name="Tunlid A."/>
            <person name="Henrissat B."/>
            <person name="Grigoriev I.V."/>
            <person name="Hibbett D.S."/>
            <person name="Martin F."/>
            <person name="Nordberg H.P."/>
            <person name="Cantor M.N."/>
            <person name="Hua S.X."/>
        </authorList>
    </citation>
    <scope>NUCLEOTIDE SEQUENCE [LARGE SCALE GENOMIC DNA]</scope>
    <source>
        <strain evidence="3">h7</strain>
    </source>
</reference>
<organism evidence="2 3">
    <name type="scientific">Hebeloma cylindrosporum</name>
    <dbReference type="NCBI Taxonomy" id="76867"/>
    <lineage>
        <taxon>Eukaryota</taxon>
        <taxon>Fungi</taxon>
        <taxon>Dikarya</taxon>
        <taxon>Basidiomycota</taxon>
        <taxon>Agaricomycotina</taxon>
        <taxon>Agaricomycetes</taxon>
        <taxon>Agaricomycetidae</taxon>
        <taxon>Agaricales</taxon>
        <taxon>Agaricineae</taxon>
        <taxon>Hymenogastraceae</taxon>
        <taxon>Hebeloma</taxon>
    </lineage>
</organism>
<dbReference type="Pfam" id="PF14200">
    <property type="entry name" value="RicinB_lectin_2"/>
    <property type="match status" value="1"/>
</dbReference>
<dbReference type="HOGENOM" id="CLU_073376_0_0_1"/>
<evidence type="ECO:0000313" key="3">
    <source>
        <dbReference type="Proteomes" id="UP000053424"/>
    </source>
</evidence>